<feature type="region of interest" description="Disordered" evidence="1">
    <location>
        <begin position="327"/>
        <end position="349"/>
    </location>
</feature>
<evidence type="ECO:0000256" key="1">
    <source>
        <dbReference type="SAM" id="MobiDB-lite"/>
    </source>
</evidence>
<sequence length="478" mass="54901">MASGRTPRFAKNGFNVDPRDKQPLKNSLKAEFVFILEEEDIDIIYYSWYLHRRRGKGNIIYLIDKDIFNDDRIGDLYGADDHDPIDDGKLDIPFFAGGGDGVTKIGQVDYRNTKSSTSDKSPDPLDGQSKEGQGSSLDPPKPEPGSCSGPKIQEPQKACLHDNNAGAAPRATKRDDSIPASKAKKGRVKPSTTRDRKVVNKTCKVHAGLPIRMQWKIQKWLWENRPKIKVQESHKQYRVFQNIGWNARRLLDFIDPSITCTMGQQQGSESRLAPTERRRTRISGAIGRLRVKLSRYYKPKKFTTTRRRIFKAFRDLTFKLPWKLFKRKGKAKKPSGRGKKRRVRKPLDSRTLAQDQFKKALRRDYCWGPGEMKAKDKPGARRSEFDRWTKFWRLDLDTSKEEQPWTDIFDMTEVMPLIAKEMETRSMEGPDGQATTGEQGPLDPQLLDEQECTCIPPLKDILFAWVGVVPFIQKVCRK</sequence>
<evidence type="ECO:0000313" key="2">
    <source>
        <dbReference type="EMBL" id="KAJ6263054.1"/>
    </source>
</evidence>
<comment type="caution">
    <text evidence="2">The sequence shown here is derived from an EMBL/GenBank/DDBJ whole genome shotgun (WGS) entry which is preliminary data.</text>
</comment>
<accession>A0AAD6J212</accession>
<dbReference type="AlphaFoldDB" id="A0AAD6J212"/>
<dbReference type="EMBL" id="JAQGDS010000002">
    <property type="protein sequence ID" value="KAJ6263054.1"/>
    <property type="molecule type" value="Genomic_DNA"/>
</dbReference>
<evidence type="ECO:0000313" key="3">
    <source>
        <dbReference type="Proteomes" id="UP001221413"/>
    </source>
</evidence>
<name>A0AAD6J212_DREDA</name>
<dbReference type="Proteomes" id="UP001221413">
    <property type="component" value="Unassembled WGS sequence"/>
</dbReference>
<protein>
    <submittedName>
        <fullName evidence="2">Uncharacterized protein</fullName>
    </submittedName>
</protein>
<feature type="region of interest" description="Disordered" evidence="1">
    <location>
        <begin position="112"/>
        <end position="197"/>
    </location>
</feature>
<organism evidence="2 3">
    <name type="scientific">Drechslerella dactyloides</name>
    <name type="common">Nematode-trapping fungus</name>
    <name type="synonym">Arthrobotrys dactyloides</name>
    <dbReference type="NCBI Taxonomy" id="74499"/>
    <lineage>
        <taxon>Eukaryota</taxon>
        <taxon>Fungi</taxon>
        <taxon>Dikarya</taxon>
        <taxon>Ascomycota</taxon>
        <taxon>Pezizomycotina</taxon>
        <taxon>Orbiliomycetes</taxon>
        <taxon>Orbiliales</taxon>
        <taxon>Orbiliaceae</taxon>
        <taxon>Drechslerella</taxon>
    </lineage>
</organism>
<proteinExistence type="predicted"/>
<gene>
    <name evidence="2" type="ORF">Dda_1613</name>
</gene>
<feature type="compositionally biased region" description="Basic residues" evidence="1">
    <location>
        <begin position="327"/>
        <end position="344"/>
    </location>
</feature>
<keyword evidence="3" id="KW-1185">Reference proteome</keyword>
<reference evidence="2" key="1">
    <citation type="submission" date="2023-01" db="EMBL/GenBank/DDBJ databases">
        <title>The chitinases involved in constricting ring structure development in the nematode-trapping fungus Drechslerella dactyloides.</title>
        <authorList>
            <person name="Wang R."/>
            <person name="Zhang L."/>
            <person name="Tang P."/>
            <person name="Li S."/>
            <person name="Liang L."/>
        </authorList>
    </citation>
    <scope>NUCLEOTIDE SEQUENCE</scope>
    <source>
        <strain evidence="2">YMF1.00031</strain>
    </source>
</reference>